<organism evidence="9 10">
    <name type="scientific">Chrysodeixis includens</name>
    <name type="common">Soybean looper</name>
    <name type="synonym">Pseudoplusia includens</name>
    <dbReference type="NCBI Taxonomy" id="689277"/>
    <lineage>
        <taxon>Eukaryota</taxon>
        <taxon>Metazoa</taxon>
        <taxon>Ecdysozoa</taxon>
        <taxon>Arthropoda</taxon>
        <taxon>Hexapoda</taxon>
        <taxon>Insecta</taxon>
        <taxon>Pterygota</taxon>
        <taxon>Neoptera</taxon>
        <taxon>Endopterygota</taxon>
        <taxon>Lepidoptera</taxon>
        <taxon>Glossata</taxon>
        <taxon>Ditrysia</taxon>
        <taxon>Noctuoidea</taxon>
        <taxon>Noctuidae</taxon>
        <taxon>Plusiinae</taxon>
        <taxon>Chrysodeixis</taxon>
    </lineage>
</organism>
<feature type="coiled-coil region" evidence="8">
    <location>
        <begin position="297"/>
        <end position="331"/>
    </location>
</feature>
<comment type="subcellular location">
    <subcellularLocation>
        <location evidence="2">Cytoplasm</location>
    </subcellularLocation>
    <subcellularLocation>
        <location evidence="1">Nucleus</location>
    </subcellularLocation>
</comment>
<dbReference type="AlphaFoldDB" id="A0A9N8KTJ4"/>
<dbReference type="EMBL" id="LR824005">
    <property type="protein sequence ID" value="CAD0194606.1"/>
    <property type="molecule type" value="Genomic_DNA"/>
</dbReference>
<evidence type="ECO:0000256" key="3">
    <source>
        <dbReference type="ARBA" id="ARBA00007908"/>
    </source>
</evidence>
<dbReference type="InterPro" id="IPR000580">
    <property type="entry name" value="TSC22/Bun"/>
</dbReference>
<dbReference type="PANTHER" id="PTHR46745">
    <property type="entry name" value="TSC22 DOMAIN FAMILY PROTEIN 1"/>
    <property type="match status" value="1"/>
</dbReference>
<comment type="similarity">
    <text evidence="3">Belongs to the TSC-22/Dip/Bun family.</text>
</comment>
<evidence type="ECO:0000256" key="8">
    <source>
        <dbReference type="SAM" id="Coils"/>
    </source>
</evidence>
<dbReference type="CDD" id="cd21936">
    <property type="entry name" value="ZIP_TSC22D"/>
    <property type="match status" value="1"/>
</dbReference>
<evidence type="ECO:0000256" key="1">
    <source>
        <dbReference type="ARBA" id="ARBA00004123"/>
    </source>
</evidence>
<dbReference type="SUPFAM" id="SSF58026">
    <property type="entry name" value="Delta-sleep-inducing peptide immunoreactive peptide"/>
    <property type="match status" value="1"/>
</dbReference>
<keyword evidence="8" id="KW-0175">Coiled coil</keyword>
<evidence type="ECO:0000313" key="9">
    <source>
        <dbReference type="EMBL" id="CAD0194606.1"/>
    </source>
</evidence>
<evidence type="ECO:0000313" key="10">
    <source>
        <dbReference type="Proteomes" id="UP001154114"/>
    </source>
</evidence>
<keyword evidence="4" id="KW-0963">Cytoplasm</keyword>
<accession>A0A9N8KTJ4</accession>
<dbReference type="OrthoDB" id="8961796at2759"/>
<keyword evidence="7" id="KW-0539">Nucleus</keyword>
<reference evidence="9" key="1">
    <citation type="submission" date="2021-12" db="EMBL/GenBank/DDBJ databases">
        <authorList>
            <person name="King R."/>
        </authorList>
    </citation>
    <scope>NUCLEOTIDE SEQUENCE</scope>
</reference>
<dbReference type="PANTHER" id="PTHR46745:SF1">
    <property type="entry name" value="TSC22 DOMAIN FAMILY PROTEIN 1"/>
    <property type="match status" value="1"/>
</dbReference>
<keyword evidence="10" id="KW-1185">Reference proteome</keyword>
<dbReference type="GO" id="GO:0006357">
    <property type="term" value="P:regulation of transcription by RNA polymerase II"/>
    <property type="evidence" value="ECO:0007669"/>
    <property type="project" value="InterPro"/>
</dbReference>
<proteinExistence type="inferred from homology"/>
<dbReference type="GO" id="GO:0043066">
    <property type="term" value="P:negative regulation of apoptotic process"/>
    <property type="evidence" value="ECO:0007669"/>
    <property type="project" value="TreeGrafter"/>
</dbReference>
<dbReference type="Gene3D" id="1.20.5.490">
    <property type="entry name" value="Single helix bin"/>
    <property type="match status" value="1"/>
</dbReference>
<dbReference type="PROSITE" id="PS01289">
    <property type="entry name" value="TSC22"/>
    <property type="match status" value="1"/>
</dbReference>
<gene>
    <name evidence="9" type="ORF">CINC_LOCUS5460</name>
</gene>
<dbReference type="Proteomes" id="UP001154114">
    <property type="component" value="Chromosome 2"/>
</dbReference>
<dbReference type="Pfam" id="PF01166">
    <property type="entry name" value="TSC22"/>
    <property type="match status" value="1"/>
</dbReference>
<sequence>MVQKLMAELKVLIGKRAPAGGTAPAPTPPGQQQYTRRDLKQNLHRHMSIVLDSVGRTKTFMEDGRCATCEALGRRSLSTKLLQVATAQAHMRTCSHAASPPEQVHDSDLASRALAAKRRKSIAGFKLNLLIDSQPKSTTTEQPRSPFARRNTWCSVVRAPLAPIPSPTARFAATGPVPVCRNASIRLLARRHKHFFLPLLPQHAQRFPTHKTTKTAPLTPPPGTRGSRILKSIDKVETMQTKLISGSYTSIMNKQDLLREVVVKYIDYFYPVASGTSAVAIDNKIEQAMDLVKSHLMFAVREEVEVLKERIAELMERINQLEVENTYLRAHASQDTLAALPAAAGTKPPAAPQGPQPPVS</sequence>
<dbReference type="InterPro" id="IPR047862">
    <property type="entry name" value="TSC22/BUN_CS"/>
</dbReference>
<evidence type="ECO:0000256" key="7">
    <source>
        <dbReference type="ARBA" id="ARBA00023242"/>
    </source>
</evidence>
<evidence type="ECO:0000256" key="6">
    <source>
        <dbReference type="ARBA" id="ARBA00023163"/>
    </source>
</evidence>
<dbReference type="GO" id="GO:0005829">
    <property type="term" value="C:cytosol"/>
    <property type="evidence" value="ECO:0007669"/>
    <property type="project" value="TreeGrafter"/>
</dbReference>
<keyword evidence="6" id="KW-0804">Transcription</keyword>
<dbReference type="GO" id="GO:0008284">
    <property type="term" value="P:positive regulation of cell population proliferation"/>
    <property type="evidence" value="ECO:0007669"/>
    <property type="project" value="TreeGrafter"/>
</dbReference>
<dbReference type="GO" id="GO:0005634">
    <property type="term" value="C:nucleus"/>
    <property type="evidence" value="ECO:0007669"/>
    <property type="project" value="UniProtKB-SubCell"/>
</dbReference>
<evidence type="ECO:0000256" key="4">
    <source>
        <dbReference type="ARBA" id="ARBA00022490"/>
    </source>
</evidence>
<keyword evidence="5" id="KW-0805">Transcription regulation</keyword>
<evidence type="ECO:0000256" key="2">
    <source>
        <dbReference type="ARBA" id="ARBA00004496"/>
    </source>
</evidence>
<name>A0A9N8KTJ4_CHRIL</name>
<evidence type="ECO:0000256" key="5">
    <source>
        <dbReference type="ARBA" id="ARBA00023015"/>
    </source>
</evidence>
<protein>
    <submittedName>
        <fullName evidence="9">Uncharacterized protein</fullName>
    </submittedName>
</protein>